<name>A0AAX6MMQ1_9PEZI</name>
<dbReference type="Pfam" id="PF24870">
    <property type="entry name" value="DUF7735"/>
    <property type="match status" value="1"/>
</dbReference>
<dbReference type="Proteomes" id="UP001369815">
    <property type="component" value="Unassembled WGS sequence"/>
</dbReference>
<evidence type="ECO:0000259" key="1">
    <source>
        <dbReference type="Pfam" id="PF24870"/>
    </source>
</evidence>
<keyword evidence="3" id="KW-1185">Reference proteome</keyword>
<accession>A0AAX6MMQ1</accession>
<dbReference type="InterPro" id="IPR056637">
    <property type="entry name" value="DUF7735"/>
</dbReference>
<comment type="caution">
    <text evidence="2">The sequence shown here is derived from an EMBL/GenBank/DDBJ whole genome shotgun (WGS) entry which is preliminary data.</text>
</comment>
<proteinExistence type="predicted"/>
<reference evidence="2 3" key="1">
    <citation type="journal article" date="2024" name="Front Chem Biol">
        <title>Unveiling the potential of Daldinia eschscholtzii MFLUCC 19-0629 through bioactivity and bioinformatics studies for enhanced sustainable agriculture production.</title>
        <authorList>
            <person name="Brooks S."/>
            <person name="Weaver J.A."/>
            <person name="Klomchit A."/>
            <person name="Alharthi S.A."/>
            <person name="Onlamun T."/>
            <person name="Nurani R."/>
            <person name="Vong T.K."/>
            <person name="Alberti F."/>
            <person name="Greco C."/>
        </authorList>
    </citation>
    <scope>NUCLEOTIDE SEQUENCE [LARGE SCALE GENOMIC DNA]</scope>
    <source>
        <strain evidence="2">MFLUCC 19-0629</strain>
    </source>
</reference>
<evidence type="ECO:0000313" key="3">
    <source>
        <dbReference type="Proteomes" id="UP001369815"/>
    </source>
</evidence>
<dbReference type="EMBL" id="JBANMG010000004">
    <property type="protein sequence ID" value="KAK6953940.1"/>
    <property type="molecule type" value="Genomic_DNA"/>
</dbReference>
<protein>
    <recommendedName>
        <fullName evidence="1">DUF7735 domain-containing protein</fullName>
    </recommendedName>
</protein>
<gene>
    <name evidence="2" type="ORF">Daesc_003902</name>
</gene>
<evidence type="ECO:0000313" key="2">
    <source>
        <dbReference type="EMBL" id="KAK6953940.1"/>
    </source>
</evidence>
<feature type="domain" description="DUF7735" evidence="1">
    <location>
        <begin position="104"/>
        <end position="182"/>
    </location>
</feature>
<organism evidence="2 3">
    <name type="scientific">Daldinia eschscholtzii</name>
    <dbReference type="NCBI Taxonomy" id="292717"/>
    <lineage>
        <taxon>Eukaryota</taxon>
        <taxon>Fungi</taxon>
        <taxon>Dikarya</taxon>
        <taxon>Ascomycota</taxon>
        <taxon>Pezizomycotina</taxon>
        <taxon>Sordariomycetes</taxon>
        <taxon>Xylariomycetidae</taxon>
        <taxon>Xylariales</taxon>
        <taxon>Hypoxylaceae</taxon>
        <taxon>Daldinia</taxon>
    </lineage>
</organism>
<dbReference type="AlphaFoldDB" id="A0AAX6MMQ1"/>
<sequence length="214" mass="22117">MNLPMISGTAREMTYRILEFVTLAFLGLASTAAATFNPLQLKSLNGLRAERVVVEVRQVSSSQGTPTFSELPTLTPNAECESALEPLGADVPTPAPALFDYMESFMSTADISNPAVLCDAASQVPQSLSSQYSEFDQAASTWLSKHSSELEVAATKCSSDDASVNQAVESIKYFLNDGCGAASTTATPGLAARPTGMVAGAVAAAGALGVAALL</sequence>